<evidence type="ECO:0000256" key="5">
    <source>
        <dbReference type="ARBA" id="ARBA00023313"/>
    </source>
</evidence>
<evidence type="ECO:0000256" key="4">
    <source>
        <dbReference type="ARBA" id="ARBA00022761"/>
    </source>
</evidence>
<keyword evidence="7" id="KW-0732">Signal</keyword>
<dbReference type="EMBL" id="VWYW01000024">
    <property type="protein sequence ID" value="NXF02376.1"/>
    <property type="molecule type" value="Genomic_DNA"/>
</dbReference>
<evidence type="ECO:0000256" key="2">
    <source>
        <dbReference type="ARBA" id="ARBA00007385"/>
    </source>
</evidence>
<sequence>MLQSRVLVIALILLLSTTLPEVHSKSIPDKERRDWMVIPDAAASYIYEAVKKVSPGIAQYLVDAAETPVVVATRNFLIRGTTKLSIVIEQVFEKLKYLWQTRFLGY</sequence>
<dbReference type="Proteomes" id="UP000567624">
    <property type="component" value="Unassembled WGS sequence"/>
</dbReference>
<feature type="chain" id="PRO_5029581528" description="Apovitellenin-1" evidence="7">
    <location>
        <begin position="25"/>
        <end position="106"/>
    </location>
</feature>
<organism evidence="8 9">
    <name type="scientific">Smithornis capensis</name>
    <dbReference type="NCBI Taxonomy" id="363769"/>
    <lineage>
        <taxon>Eukaryota</taxon>
        <taxon>Metazoa</taxon>
        <taxon>Chordata</taxon>
        <taxon>Craniata</taxon>
        <taxon>Vertebrata</taxon>
        <taxon>Euteleostomi</taxon>
        <taxon>Archelosauria</taxon>
        <taxon>Archosauria</taxon>
        <taxon>Dinosauria</taxon>
        <taxon>Saurischia</taxon>
        <taxon>Theropoda</taxon>
        <taxon>Coelurosauria</taxon>
        <taxon>Aves</taxon>
        <taxon>Neognathae</taxon>
        <taxon>Neoaves</taxon>
        <taxon>Telluraves</taxon>
        <taxon>Australaves</taxon>
        <taxon>Passeriformes</taxon>
        <taxon>Eurylaimidae</taxon>
        <taxon>Smithornis</taxon>
    </lineage>
</organism>
<gene>
    <name evidence="8" type="primary">Apov1</name>
    <name evidence="8" type="ORF">SMICAP_R13533</name>
</gene>
<dbReference type="GO" id="GO:0006629">
    <property type="term" value="P:lipid metabolic process"/>
    <property type="evidence" value="ECO:0007669"/>
    <property type="project" value="InterPro"/>
</dbReference>
<evidence type="ECO:0000256" key="3">
    <source>
        <dbReference type="ARBA" id="ARBA00018120"/>
    </source>
</evidence>
<evidence type="ECO:0000256" key="1">
    <source>
        <dbReference type="ARBA" id="ARBA00003325"/>
    </source>
</evidence>
<keyword evidence="9" id="KW-1185">Reference proteome</keyword>
<keyword evidence="4" id="KW-0758">Storage protein</keyword>
<dbReference type="AlphaFoldDB" id="A0A7K8QCI3"/>
<dbReference type="GO" id="GO:0034361">
    <property type="term" value="C:very-low-density lipoprotein particle"/>
    <property type="evidence" value="ECO:0007669"/>
    <property type="project" value="UniProtKB-KW"/>
</dbReference>
<feature type="non-terminal residue" evidence="8">
    <location>
        <position position="1"/>
    </location>
</feature>
<evidence type="ECO:0000256" key="7">
    <source>
        <dbReference type="SAM" id="SignalP"/>
    </source>
</evidence>
<feature type="non-terminal residue" evidence="8">
    <location>
        <position position="106"/>
    </location>
</feature>
<dbReference type="Pfam" id="PF05418">
    <property type="entry name" value="Apo-VLDL-II"/>
    <property type="match status" value="1"/>
</dbReference>
<comment type="function">
    <text evidence="1">Protein component of the very low density lipoprotein (VLDL) of egg-laying females. Potent lipoprotein lipase inhibitor, preventing the loss of triglycerides from VLDL on their way from the liver to the growing oocytes.</text>
</comment>
<dbReference type="GO" id="GO:0004857">
    <property type="term" value="F:enzyme inhibitor activity"/>
    <property type="evidence" value="ECO:0007669"/>
    <property type="project" value="InterPro"/>
</dbReference>
<feature type="signal peptide" evidence="7">
    <location>
        <begin position="1"/>
        <end position="24"/>
    </location>
</feature>
<dbReference type="PIRSF" id="PIRSF002369">
    <property type="entry name" value="Apo-VLDL-II"/>
    <property type="match status" value="1"/>
</dbReference>
<keyword evidence="5" id="KW-0850">VLDL</keyword>
<reference evidence="8 9" key="1">
    <citation type="submission" date="2019-09" db="EMBL/GenBank/DDBJ databases">
        <title>Bird 10,000 Genomes (B10K) Project - Family phase.</title>
        <authorList>
            <person name="Zhang G."/>
        </authorList>
    </citation>
    <scope>NUCLEOTIDE SEQUENCE [LARGE SCALE GENOMIC DNA]</scope>
    <source>
        <strain evidence="8">B10K-CU-031-20</strain>
    </source>
</reference>
<comment type="similarity">
    <text evidence="2">Belongs to the apovitellenin family.</text>
</comment>
<evidence type="ECO:0000313" key="9">
    <source>
        <dbReference type="Proteomes" id="UP000567624"/>
    </source>
</evidence>
<evidence type="ECO:0000313" key="8">
    <source>
        <dbReference type="EMBL" id="NXF02376.1"/>
    </source>
</evidence>
<evidence type="ECO:0000256" key="6">
    <source>
        <dbReference type="ARBA" id="ARBA00030261"/>
    </source>
</evidence>
<accession>A0A7K8QCI3</accession>
<proteinExistence type="inferred from homology"/>
<comment type="caution">
    <text evidence="8">The sequence shown here is derived from an EMBL/GenBank/DDBJ whole genome shotgun (WGS) entry which is preliminary data.</text>
</comment>
<dbReference type="GO" id="GO:0045735">
    <property type="term" value="F:nutrient reservoir activity"/>
    <property type="evidence" value="ECO:0007669"/>
    <property type="project" value="UniProtKB-KW"/>
</dbReference>
<name>A0A7K8QCI3_9PASS</name>
<dbReference type="InterPro" id="IPR008404">
    <property type="entry name" value="Apo-VLDL-II"/>
</dbReference>
<dbReference type="GO" id="GO:0042627">
    <property type="term" value="C:chylomicron"/>
    <property type="evidence" value="ECO:0007669"/>
    <property type="project" value="InterPro"/>
</dbReference>
<protein>
    <recommendedName>
        <fullName evidence="3">Apovitellenin-1</fullName>
    </recommendedName>
    <alternativeName>
        <fullName evidence="6">Apovitellenin I</fullName>
    </alternativeName>
</protein>